<feature type="chain" id="PRO_5044638967" evidence="2">
    <location>
        <begin position="21"/>
        <end position="132"/>
    </location>
</feature>
<dbReference type="OMA" id="NGCCAKG"/>
<reference evidence="4 5" key="1">
    <citation type="submission" date="2025-04" db="UniProtKB">
        <authorList>
            <consortium name="RefSeq"/>
        </authorList>
    </citation>
    <scope>IDENTIFICATION</scope>
    <source>
        <strain evidence="4 5">15085-1641.00</strain>
        <tissue evidence="4 5">Whole body</tissue>
    </source>
</reference>
<dbReference type="GeneID" id="111602007"/>
<proteinExistence type="predicted"/>
<gene>
    <name evidence="4 5 6" type="primary">LOC111602007</name>
</gene>
<feature type="transmembrane region" description="Helical" evidence="1">
    <location>
        <begin position="78"/>
        <end position="110"/>
    </location>
</feature>
<dbReference type="Proteomes" id="UP000504633">
    <property type="component" value="Unplaced"/>
</dbReference>
<keyword evidence="1" id="KW-1133">Transmembrane helix</keyword>
<keyword evidence="1" id="KW-0472">Membrane</keyword>
<organism evidence="3 6">
    <name type="scientific">Drosophila hydei</name>
    <name type="common">Fruit fly</name>
    <dbReference type="NCBI Taxonomy" id="7224"/>
    <lineage>
        <taxon>Eukaryota</taxon>
        <taxon>Metazoa</taxon>
        <taxon>Ecdysozoa</taxon>
        <taxon>Arthropoda</taxon>
        <taxon>Hexapoda</taxon>
        <taxon>Insecta</taxon>
        <taxon>Pterygota</taxon>
        <taxon>Neoptera</taxon>
        <taxon>Endopterygota</taxon>
        <taxon>Diptera</taxon>
        <taxon>Brachycera</taxon>
        <taxon>Muscomorpha</taxon>
        <taxon>Ephydroidea</taxon>
        <taxon>Drosophilidae</taxon>
        <taxon>Drosophila</taxon>
    </lineage>
</organism>
<dbReference type="AlphaFoldDB" id="A0A6J1M685"/>
<evidence type="ECO:0000313" key="5">
    <source>
        <dbReference type="RefSeq" id="XP_023174663.2"/>
    </source>
</evidence>
<dbReference type="KEGG" id="dhe:111602007"/>
<evidence type="ECO:0000313" key="6">
    <source>
        <dbReference type="RefSeq" id="XP_023174664.2"/>
    </source>
</evidence>
<evidence type="ECO:0000313" key="4">
    <source>
        <dbReference type="RefSeq" id="XP_023174662.2"/>
    </source>
</evidence>
<dbReference type="RefSeq" id="XP_023174663.2">
    <property type="nucleotide sequence ID" value="XM_023318895.2"/>
</dbReference>
<feature type="signal peptide" evidence="2">
    <location>
        <begin position="1"/>
        <end position="20"/>
    </location>
</feature>
<evidence type="ECO:0000256" key="2">
    <source>
        <dbReference type="SAM" id="SignalP"/>
    </source>
</evidence>
<evidence type="ECO:0000313" key="3">
    <source>
        <dbReference type="Proteomes" id="UP000504633"/>
    </source>
</evidence>
<keyword evidence="1" id="KW-0812">Transmembrane</keyword>
<keyword evidence="3" id="KW-1185">Reference proteome</keyword>
<dbReference type="RefSeq" id="XP_023174664.2">
    <property type="nucleotide sequence ID" value="XM_023318896.2"/>
</dbReference>
<keyword evidence="2" id="KW-0732">Signal</keyword>
<accession>A0A6J1M685</accession>
<dbReference type="OrthoDB" id="7855274at2759"/>
<evidence type="ECO:0000256" key="1">
    <source>
        <dbReference type="SAM" id="Phobius"/>
    </source>
</evidence>
<name>A0A6J1M685_DROHY</name>
<protein>
    <submittedName>
        <fullName evidence="4 5">Uncharacterized protein LOC111602007</fullName>
    </submittedName>
</protein>
<sequence length="132" mass="14869">MLSVLLLSLMMGQQMTPVPGQYVNCSLSSVELTACGQLSTNGCCAKGCIRNALGRCVTEQCTGSWDGWLRRPLTMSCYFHWFLLIFAGLITTLMSTVIILNLIFELRLYLEKRRMRRYLRFSPSNSPSSSIV</sequence>
<dbReference type="RefSeq" id="XP_023174662.2">
    <property type="nucleotide sequence ID" value="XM_023318894.2"/>
</dbReference>